<evidence type="ECO:0000313" key="7">
    <source>
        <dbReference type="Proteomes" id="UP000282892"/>
    </source>
</evidence>
<evidence type="ECO:0000256" key="3">
    <source>
        <dbReference type="ARBA" id="ARBA00013368"/>
    </source>
</evidence>
<evidence type="ECO:0000256" key="1">
    <source>
        <dbReference type="ARBA" id="ARBA00006930"/>
    </source>
</evidence>
<dbReference type="Gene3D" id="3.40.50.300">
    <property type="entry name" value="P-loop containing nucleotide triphosphate hydrolases"/>
    <property type="match status" value="2"/>
</dbReference>
<dbReference type="GO" id="GO:0006302">
    <property type="term" value="P:double-strand break repair"/>
    <property type="evidence" value="ECO:0007669"/>
    <property type="project" value="InterPro"/>
</dbReference>
<feature type="coiled-coil region" evidence="4">
    <location>
        <begin position="251"/>
        <end position="366"/>
    </location>
</feature>
<dbReference type="STRING" id="1193713.GCA_001636315_04576"/>
<dbReference type="EMBL" id="CP022572">
    <property type="protein sequence ID" value="AZU61720.1"/>
    <property type="molecule type" value="Genomic_DNA"/>
</dbReference>
<evidence type="ECO:0000256" key="4">
    <source>
        <dbReference type="SAM" id="Coils"/>
    </source>
</evidence>
<keyword evidence="6" id="KW-0540">Nuclease</keyword>
<feature type="domain" description="Rad50/SbcC-type AAA" evidence="5">
    <location>
        <begin position="5"/>
        <end position="268"/>
    </location>
</feature>
<dbReference type="SUPFAM" id="SSF52540">
    <property type="entry name" value="P-loop containing nucleoside triphosphate hydrolases"/>
    <property type="match status" value="2"/>
</dbReference>
<dbReference type="CDD" id="cd03279">
    <property type="entry name" value="ABC_sbcCD"/>
    <property type="match status" value="1"/>
</dbReference>
<name>A0A3Q9QRT0_9BACI</name>
<keyword evidence="6" id="KW-0378">Hydrolase</keyword>
<dbReference type="GO" id="GO:0016887">
    <property type="term" value="F:ATP hydrolysis activity"/>
    <property type="evidence" value="ECO:0007669"/>
    <property type="project" value="InterPro"/>
</dbReference>
<dbReference type="Pfam" id="PF13558">
    <property type="entry name" value="SbcC_Walker_B"/>
    <property type="match status" value="1"/>
</dbReference>
<dbReference type="KEGG" id="nmk:CHR53_10765"/>
<dbReference type="OrthoDB" id="9795626at2"/>
<feature type="coiled-coil region" evidence="4">
    <location>
        <begin position="605"/>
        <end position="667"/>
    </location>
</feature>
<organism evidence="6 7">
    <name type="scientific">Neobacillus mesonae</name>
    <dbReference type="NCBI Taxonomy" id="1193713"/>
    <lineage>
        <taxon>Bacteria</taxon>
        <taxon>Bacillati</taxon>
        <taxon>Bacillota</taxon>
        <taxon>Bacilli</taxon>
        <taxon>Bacillales</taxon>
        <taxon>Bacillaceae</taxon>
        <taxon>Neobacillus</taxon>
    </lineage>
</organism>
<reference evidence="6 7" key="1">
    <citation type="submission" date="2017-07" db="EMBL/GenBank/DDBJ databases">
        <title>The complete genome sequence of Bacillus mesonae strain H20-5, an efficient strain improving plant abiotic stress resistance.</title>
        <authorList>
            <person name="Kim S.Y."/>
            <person name="Song H."/>
            <person name="Sang M.K."/>
            <person name="Weon H.-Y."/>
            <person name="Song J."/>
        </authorList>
    </citation>
    <scope>NUCLEOTIDE SEQUENCE [LARGE SCALE GENOMIC DNA]</scope>
    <source>
        <strain evidence="6 7">H20-5</strain>
    </source>
</reference>
<feature type="coiled-coil region" evidence="4">
    <location>
        <begin position="770"/>
        <end position="864"/>
    </location>
</feature>
<dbReference type="Pfam" id="PF13476">
    <property type="entry name" value="AAA_23"/>
    <property type="match status" value="1"/>
</dbReference>
<feature type="coiled-coil region" evidence="4">
    <location>
        <begin position="696"/>
        <end position="730"/>
    </location>
</feature>
<dbReference type="InterPro" id="IPR027417">
    <property type="entry name" value="P-loop_NTPase"/>
</dbReference>
<keyword evidence="6" id="KW-0269">Exonuclease</keyword>
<comment type="similarity">
    <text evidence="1">Belongs to the SMC family. SbcC subfamily.</text>
</comment>
<dbReference type="Proteomes" id="UP000282892">
    <property type="component" value="Chromosome"/>
</dbReference>
<sequence length="1045" mass="119365">MRPLRLTMQAFGPYAETECIDFTKLGNRTMFVISGKTGSGKTTIFDAISYAIYGKASGEDRNGPELRSQFASDDLVTEVSLDFSLRDQVYSITRSPQQLKKKEKGDGYTQIGAKAEVYSWGPDGERKLLASKITDVEEKIKEIMLIDANQFRQILMIPQGEFRKLLTSDSKDKEVILQRLFHTQMYKMVEDKLKEESTELKKTVEAQVQSRNEAIRRIHAVTNEELREYLEADSVNDTIIMPLLLEEITGLAELIEKLDGQLKEHTGLQDKLKNQLFEAETILKQLQTREELKIQKTQLDSQSEIFVEKEKQIQRAQKAALLAKQEELCHRLKREADQAEHNVQTIKEAIEKLNELGAEYNKQLQHEHDRETERQTALDKINRLVGMKEDVYSFASLVKETASLEAALNMVKNNNSQTEKNLTGLEERLLLLQQRKAEIEKGQLLYVENERKIEKLQTELERLDKFQLLQVRYKKAMQDFETSAGRFENTLARLKDAKALVEDLERKWLNGQAALLAATLQAGEACPVCGSEHHPYPAVDHGSSIPNEDDLKAAKAQAVKLEEEKSADETKLYQCQSAEKMQREALAELLAEIRVHRPDFAETDAISLKTEISSAKNNLVAAQRKLAEQINQLEEIKLELEKRDSDKHELQRLLQQLASDVTELTVQFTEKKTNLSRMMKLIPENLRTVTEYERTLSELKDMYALMVKQLEDAEKRVQGVKEKQAAAAARLVDAEKFITDKQQELAFERDSFKNKLSEQGFENYTVYHGSKLLESEIQKLEAEIRGYREELRSVSDRLAELTEMLKEVKTPDAEGLQQELTKLENEIGDLSGRRTDLFVKKRDNEEIFKRVEQLNDSMKALEERYKLIGHLYEITKGQNSFRITFERYVLAAFLDDILREANVRLRKMTSGRFQLLRKTDRAKGNAQSGLELLVFDQYTGQERHVKTLSGGESFKASLSLALGLADVVQNYAGGVSLETMFIDEGFGTLDPESLDQAIEALMDIQNSGRLVGIISHVPELKERIDARLEVIAGQTGSRTEFVFTN</sequence>
<keyword evidence="4" id="KW-0175">Coiled coil</keyword>
<dbReference type="PANTHER" id="PTHR32114">
    <property type="entry name" value="ABC TRANSPORTER ABCH.3"/>
    <property type="match status" value="1"/>
</dbReference>
<dbReference type="PANTHER" id="PTHR32114:SF2">
    <property type="entry name" value="ABC TRANSPORTER ABCH.3"/>
    <property type="match status" value="1"/>
</dbReference>
<dbReference type="RefSeq" id="WP_127486478.1">
    <property type="nucleotide sequence ID" value="NZ_CP022572.1"/>
</dbReference>
<evidence type="ECO:0000313" key="6">
    <source>
        <dbReference type="EMBL" id="AZU61720.1"/>
    </source>
</evidence>
<protein>
    <recommendedName>
        <fullName evidence="3">Nuclease SbcCD subunit C</fullName>
    </recommendedName>
</protein>
<dbReference type="GO" id="GO:0004527">
    <property type="term" value="F:exonuclease activity"/>
    <property type="evidence" value="ECO:0007669"/>
    <property type="project" value="UniProtKB-KW"/>
</dbReference>
<proteinExistence type="inferred from homology"/>
<evidence type="ECO:0000256" key="2">
    <source>
        <dbReference type="ARBA" id="ARBA00011322"/>
    </source>
</evidence>
<dbReference type="Gene3D" id="1.10.287.1490">
    <property type="match status" value="2"/>
</dbReference>
<comment type="subunit">
    <text evidence="2">Heterodimer of SbcC and SbcD.</text>
</comment>
<dbReference type="AlphaFoldDB" id="A0A3Q9QRT0"/>
<feature type="coiled-coil region" evidence="4">
    <location>
        <begin position="401"/>
        <end position="507"/>
    </location>
</feature>
<evidence type="ECO:0000259" key="5">
    <source>
        <dbReference type="Pfam" id="PF13476"/>
    </source>
</evidence>
<dbReference type="InterPro" id="IPR038729">
    <property type="entry name" value="Rad50/SbcC_AAA"/>
</dbReference>
<gene>
    <name evidence="6" type="ORF">CHR53_10765</name>
</gene>
<keyword evidence="7" id="KW-1185">Reference proteome</keyword>
<accession>A0A3Q9QRT0</accession>